<evidence type="ECO:0000313" key="2">
    <source>
        <dbReference type="EMBL" id="NBC35394.1"/>
    </source>
</evidence>
<proteinExistence type="predicted"/>
<feature type="domain" description="EAL" evidence="1">
    <location>
        <begin position="199"/>
        <end position="452"/>
    </location>
</feature>
<dbReference type="PROSITE" id="PS50883">
    <property type="entry name" value="EAL"/>
    <property type="match status" value="1"/>
</dbReference>
<dbReference type="SUPFAM" id="SSF141868">
    <property type="entry name" value="EAL domain-like"/>
    <property type="match status" value="1"/>
</dbReference>
<keyword evidence="3" id="KW-1185">Reference proteome</keyword>
<dbReference type="InterPro" id="IPR035919">
    <property type="entry name" value="EAL_sf"/>
</dbReference>
<dbReference type="InterPro" id="IPR001633">
    <property type="entry name" value="EAL_dom"/>
</dbReference>
<dbReference type="Pfam" id="PF00563">
    <property type="entry name" value="EAL"/>
    <property type="match status" value="1"/>
</dbReference>
<evidence type="ECO:0000313" key="3">
    <source>
        <dbReference type="Proteomes" id="UP000753724"/>
    </source>
</evidence>
<protein>
    <submittedName>
        <fullName evidence="2">EAL domain-containing protein</fullName>
    </submittedName>
</protein>
<dbReference type="SMART" id="SM00267">
    <property type="entry name" value="GGDEF"/>
    <property type="match status" value="1"/>
</dbReference>
<evidence type="ECO:0000259" key="1">
    <source>
        <dbReference type="PROSITE" id="PS50883"/>
    </source>
</evidence>
<name>A0ABW9XA42_9SPHN</name>
<dbReference type="SUPFAM" id="SSF55073">
    <property type="entry name" value="Nucleotide cyclase"/>
    <property type="match status" value="1"/>
</dbReference>
<organism evidence="2 3">
    <name type="scientific">Novosphingobium ovatum</name>
    <dbReference type="NCBI Taxonomy" id="1908523"/>
    <lineage>
        <taxon>Bacteria</taxon>
        <taxon>Pseudomonadati</taxon>
        <taxon>Pseudomonadota</taxon>
        <taxon>Alphaproteobacteria</taxon>
        <taxon>Sphingomonadales</taxon>
        <taxon>Sphingomonadaceae</taxon>
        <taxon>Novosphingobium</taxon>
    </lineage>
</organism>
<dbReference type="InterPro" id="IPR043128">
    <property type="entry name" value="Rev_trsase/Diguanyl_cyclase"/>
</dbReference>
<dbReference type="EMBL" id="JAAAPO010000001">
    <property type="protein sequence ID" value="NBC35394.1"/>
    <property type="molecule type" value="Genomic_DNA"/>
</dbReference>
<dbReference type="Gene3D" id="3.30.70.270">
    <property type="match status" value="1"/>
</dbReference>
<gene>
    <name evidence="2" type="ORF">GTZ99_02355</name>
</gene>
<accession>A0ABW9XA42</accession>
<dbReference type="PANTHER" id="PTHR33121:SF70">
    <property type="entry name" value="SIGNALING PROTEIN YKOW"/>
    <property type="match status" value="1"/>
</dbReference>
<dbReference type="Pfam" id="PF00990">
    <property type="entry name" value="GGDEF"/>
    <property type="match status" value="1"/>
</dbReference>
<reference evidence="3" key="1">
    <citation type="submission" date="2020-01" db="EMBL/GenBank/DDBJ databases">
        <title>Sphingomonas sp. strain CSW-10.</title>
        <authorList>
            <person name="Chen W.-M."/>
        </authorList>
    </citation>
    <scope>NUCLEOTIDE SEQUENCE [LARGE SCALE GENOMIC DNA]</scope>
    <source>
        <strain evidence="3">FSY-8</strain>
    </source>
</reference>
<dbReference type="RefSeq" id="WP_161716663.1">
    <property type="nucleotide sequence ID" value="NZ_JAAAPO010000001.1"/>
</dbReference>
<dbReference type="Proteomes" id="UP000753724">
    <property type="component" value="Unassembled WGS sequence"/>
</dbReference>
<dbReference type="CDD" id="cd01948">
    <property type="entry name" value="EAL"/>
    <property type="match status" value="1"/>
</dbReference>
<comment type="caution">
    <text evidence="2">The sequence shown here is derived from an EMBL/GenBank/DDBJ whole genome shotgun (WGS) entry which is preliminary data.</text>
</comment>
<dbReference type="Gene3D" id="3.20.20.450">
    <property type="entry name" value="EAL domain"/>
    <property type="match status" value="1"/>
</dbReference>
<sequence>MSELPDPLAEAAAGIADDHPRDPLTGLPGMDVARQRLGEWVEGGAQATDHDSGGRVHVLLLGLRRFEAVNLAYGEAVGDGALIEIAGRIARFAGAELDCPWMAARGPGGTFFLMADEACSRERWQMFAEQLADRVARPIAGRHGNIRLTPRVALLRVLVGEGPESALDRLAQTMAVVNGQTARRVMWCDGETMRAGRTAAQLEADLLRAIDKGEIEVLFQPQFALAPDGSEYLSGAEALARWNHPKLGRIGAGALFAIAERADHDVPLSRHICETALKAAAAWPAPLRLSINVTAADLASGGFTFDLGIALGKTGFPTGRLTLEVTEQVLVADIGLAERSLSDLSRLGIRIALDDFGAGFCNFRYLKALPLDYLKLDRSMVDGITEDARDLAVFRGIVAMAHALDLSVIAEGIETEAQRMAVAREGAGCYQGFVRAQPMAAQDFLALAQRATA</sequence>
<dbReference type="SMART" id="SM00052">
    <property type="entry name" value="EAL"/>
    <property type="match status" value="1"/>
</dbReference>
<dbReference type="PANTHER" id="PTHR33121">
    <property type="entry name" value="CYCLIC DI-GMP PHOSPHODIESTERASE PDEF"/>
    <property type="match status" value="1"/>
</dbReference>
<dbReference type="InterPro" id="IPR050706">
    <property type="entry name" value="Cyclic-di-GMP_PDE-like"/>
</dbReference>
<dbReference type="InterPro" id="IPR000160">
    <property type="entry name" value="GGDEF_dom"/>
</dbReference>
<dbReference type="InterPro" id="IPR029787">
    <property type="entry name" value="Nucleotide_cyclase"/>
</dbReference>